<dbReference type="Proteomes" id="UP000246702">
    <property type="component" value="Unassembled WGS sequence"/>
</dbReference>
<dbReference type="RefSeq" id="XP_025470646.1">
    <property type="nucleotide sequence ID" value="XM_025609713.1"/>
</dbReference>
<evidence type="ECO:0000256" key="1">
    <source>
        <dbReference type="SAM" id="Phobius"/>
    </source>
</evidence>
<reference evidence="2 3" key="1">
    <citation type="submission" date="2016-12" db="EMBL/GenBank/DDBJ databases">
        <title>The genomes of Aspergillus section Nigri reveals drivers in fungal speciation.</title>
        <authorList>
            <consortium name="DOE Joint Genome Institute"/>
            <person name="Vesth T.C."/>
            <person name="Nybo J."/>
            <person name="Theobald S."/>
            <person name="Brandl J."/>
            <person name="Frisvad J.C."/>
            <person name="Nielsen K.F."/>
            <person name="Lyhne E.K."/>
            <person name="Kogle M.E."/>
            <person name="Kuo A."/>
            <person name="Riley R."/>
            <person name="Clum A."/>
            <person name="Nolan M."/>
            <person name="Lipzen A."/>
            <person name="Salamov A."/>
            <person name="Henrissat B."/>
            <person name="Wiebenga A."/>
            <person name="De Vries R.P."/>
            <person name="Grigoriev I.V."/>
            <person name="Mortensen U.H."/>
            <person name="Andersen M.R."/>
            <person name="Baker S.E."/>
        </authorList>
    </citation>
    <scope>NUCLEOTIDE SEQUENCE [LARGE SCALE GENOMIC DNA]</scope>
    <source>
        <strain evidence="2 3">CBS 115572</strain>
    </source>
</reference>
<dbReference type="AlphaFoldDB" id="A0A317X6D5"/>
<sequence>MAPNFPPDTAGPDAVRAYIARVLVKRYDASPELAEKLASCWQLGRGSELRAASLNHLQSDFGNEAGLCLHRAIREDIIDDWQETTAAAFTIWLASTATVIHTVVLVLFFLPELRFQSACERIKLARSPASWLFFGVAMLNYAFQRRRHENLTSVPIAIAAGVISIGVGVQMFTP</sequence>
<keyword evidence="1" id="KW-0472">Membrane</keyword>
<evidence type="ECO:0000313" key="2">
    <source>
        <dbReference type="EMBL" id="PWY93885.1"/>
    </source>
</evidence>
<feature type="transmembrane region" description="Helical" evidence="1">
    <location>
        <begin position="122"/>
        <end position="142"/>
    </location>
</feature>
<dbReference type="EMBL" id="MSFK01000005">
    <property type="protein sequence ID" value="PWY93885.1"/>
    <property type="molecule type" value="Genomic_DNA"/>
</dbReference>
<name>A0A317X6D5_9EURO</name>
<dbReference type="GeneID" id="37111856"/>
<protein>
    <submittedName>
        <fullName evidence="2">Uncharacterized protein</fullName>
    </submittedName>
</protein>
<keyword evidence="3" id="KW-1185">Reference proteome</keyword>
<feature type="transmembrane region" description="Helical" evidence="1">
    <location>
        <begin position="89"/>
        <end position="110"/>
    </location>
</feature>
<keyword evidence="1" id="KW-0812">Transmembrane</keyword>
<keyword evidence="1" id="KW-1133">Transmembrane helix</keyword>
<organism evidence="2 3">
    <name type="scientific">Aspergillus sclerotioniger CBS 115572</name>
    <dbReference type="NCBI Taxonomy" id="1450535"/>
    <lineage>
        <taxon>Eukaryota</taxon>
        <taxon>Fungi</taxon>
        <taxon>Dikarya</taxon>
        <taxon>Ascomycota</taxon>
        <taxon>Pezizomycotina</taxon>
        <taxon>Eurotiomycetes</taxon>
        <taxon>Eurotiomycetidae</taxon>
        <taxon>Eurotiales</taxon>
        <taxon>Aspergillaceae</taxon>
        <taxon>Aspergillus</taxon>
        <taxon>Aspergillus subgen. Circumdati</taxon>
    </lineage>
</organism>
<proteinExistence type="predicted"/>
<dbReference type="OrthoDB" id="4771706at2759"/>
<feature type="transmembrane region" description="Helical" evidence="1">
    <location>
        <begin position="154"/>
        <end position="173"/>
    </location>
</feature>
<accession>A0A317X6D5</accession>
<comment type="caution">
    <text evidence="2">The sequence shown here is derived from an EMBL/GenBank/DDBJ whole genome shotgun (WGS) entry which is preliminary data.</text>
</comment>
<evidence type="ECO:0000313" key="3">
    <source>
        <dbReference type="Proteomes" id="UP000246702"/>
    </source>
</evidence>
<gene>
    <name evidence="2" type="ORF">BO94DRAFT_509818</name>
</gene>